<dbReference type="Proteomes" id="UP001374535">
    <property type="component" value="Chromosome 6"/>
</dbReference>
<dbReference type="EC" id="2.3.2.27" evidence="2"/>
<evidence type="ECO:0000256" key="1">
    <source>
        <dbReference type="ARBA" id="ARBA00000900"/>
    </source>
</evidence>
<evidence type="ECO:0000256" key="3">
    <source>
        <dbReference type="ARBA" id="ARBA00022786"/>
    </source>
</evidence>
<dbReference type="PANTHER" id="PTHR45647:SF132">
    <property type="entry name" value="KINASE WITH ADENINE NUCLEOTIDE ALPHA HYDROLASES-LIKE DOMAIN-CONTAINING PROTEIN"/>
    <property type="match status" value="1"/>
</dbReference>
<evidence type="ECO:0000313" key="6">
    <source>
        <dbReference type="Proteomes" id="UP001374535"/>
    </source>
</evidence>
<dbReference type="GO" id="GO:0004672">
    <property type="term" value="F:protein kinase activity"/>
    <property type="evidence" value="ECO:0007669"/>
    <property type="project" value="InterPro"/>
</dbReference>
<protein>
    <recommendedName>
        <fullName evidence="2">RING-type E3 ubiquitin transferase</fullName>
        <ecNumber evidence="2">2.3.2.27</ecNumber>
    </recommendedName>
</protein>
<name>A0AAQ3NB81_VIGMU</name>
<comment type="catalytic activity">
    <reaction evidence="1">
        <text>S-ubiquitinyl-[E2 ubiquitin-conjugating enzyme]-L-cysteine + [acceptor protein]-L-lysine = [E2 ubiquitin-conjugating enzyme]-L-cysteine + N(6)-ubiquitinyl-[acceptor protein]-L-lysine.</text>
        <dbReference type="EC" id="2.3.2.27"/>
    </reaction>
</comment>
<evidence type="ECO:0000256" key="2">
    <source>
        <dbReference type="ARBA" id="ARBA00012483"/>
    </source>
</evidence>
<dbReference type="InterPro" id="IPR011009">
    <property type="entry name" value="Kinase-like_dom_sf"/>
</dbReference>
<dbReference type="EMBL" id="CP144695">
    <property type="protein sequence ID" value="WVZ06485.1"/>
    <property type="molecule type" value="Genomic_DNA"/>
</dbReference>
<keyword evidence="6" id="KW-1185">Reference proteome</keyword>
<dbReference type="InterPro" id="IPR000719">
    <property type="entry name" value="Prot_kinase_dom"/>
</dbReference>
<dbReference type="AlphaFoldDB" id="A0AAQ3NB81"/>
<reference evidence="5 6" key="1">
    <citation type="journal article" date="2023" name="Life. Sci Alliance">
        <title>Evolutionary insights into 3D genome organization and epigenetic landscape of Vigna mungo.</title>
        <authorList>
            <person name="Junaid A."/>
            <person name="Singh B."/>
            <person name="Bhatia S."/>
        </authorList>
    </citation>
    <scope>NUCLEOTIDE SEQUENCE [LARGE SCALE GENOMIC DNA]</scope>
    <source>
        <strain evidence="5">Urdbean</strain>
    </source>
</reference>
<accession>A0AAQ3NB81</accession>
<organism evidence="5 6">
    <name type="scientific">Vigna mungo</name>
    <name type="common">Black gram</name>
    <name type="synonym">Phaseolus mungo</name>
    <dbReference type="NCBI Taxonomy" id="3915"/>
    <lineage>
        <taxon>Eukaryota</taxon>
        <taxon>Viridiplantae</taxon>
        <taxon>Streptophyta</taxon>
        <taxon>Embryophyta</taxon>
        <taxon>Tracheophyta</taxon>
        <taxon>Spermatophyta</taxon>
        <taxon>Magnoliopsida</taxon>
        <taxon>eudicotyledons</taxon>
        <taxon>Gunneridae</taxon>
        <taxon>Pentapetalae</taxon>
        <taxon>rosids</taxon>
        <taxon>fabids</taxon>
        <taxon>Fabales</taxon>
        <taxon>Fabaceae</taxon>
        <taxon>Papilionoideae</taxon>
        <taxon>50 kb inversion clade</taxon>
        <taxon>NPAAA clade</taxon>
        <taxon>indigoferoid/millettioid clade</taxon>
        <taxon>Phaseoleae</taxon>
        <taxon>Vigna</taxon>
    </lineage>
</organism>
<dbReference type="Gene3D" id="1.10.510.10">
    <property type="entry name" value="Transferase(Phosphotransferase) domain 1"/>
    <property type="match status" value="1"/>
</dbReference>
<proteinExistence type="predicted"/>
<dbReference type="GO" id="GO:0061630">
    <property type="term" value="F:ubiquitin protein ligase activity"/>
    <property type="evidence" value="ECO:0007669"/>
    <property type="project" value="UniProtKB-EC"/>
</dbReference>
<gene>
    <name evidence="5" type="ORF">V8G54_019831</name>
</gene>
<dbReference type="SUPFAM" id="SSF56112">
    <property type="entry name" value="Protein kinase-like (PK-like)"/>
    <property type="match status" value="1"/>
</dbReference>
<keyword evidence="3" id="KW-0833">Ubl conjugation pathway</keyword>
<sequence length="134" mass="15162">MTSTVGTFCYIDPEYQQTGMLGVKSDIYSLGIIFLQILTAKSPMGLTHHVARAIEKGTLSEILDPSLFDWPQEEALMFPKLGVQYAELRCRDKPDLGKVVLPELNRLRNLVEDTDLISFFDHTREIRANNSVAF</sequence>
<evidence type="ECO:0000313" key="5">
    <source>
        <dbReference type="EMBL" id="WVZ06485.1"/>
    </source>
</evidence>
<feature type="domain" description="Protein kinase" evidence="4">
    <location>
        <begin position="1"/>
        <end position="134"/>
    </location>
</feature>
<evidence type="ECO:0000259" key="4">
    <source>
        <dbReference type="PROSITE" id="PS50011"/>
    </source>
</evidence>
<dbReference type="PANTHER" id="PTHR45647">
    <property type="entry name" value="OS02G0152300 PROTEIN"/>
    <property type="match status" value="1"/>
</dbReference>
<dbReference type="GO" id="GO:0005524">
    <property type="term" value="F:ATP binding"/>
    <property type="evidence" value="ECO:0007669"/>
    <property type="project" value="InterPro"/>
</dbReference>
<dbReference type="PROSITE" id="PS50011">
    <property type="entry name" value="PROTEIN_KINASE_DOM"/>
    <property type="match status" value="1"/>
</dbReference>
<dbReference type="InterPro" id="IPR051348">
    <property type="entry name" value="U-box_ubiquitin_ligases"/>
</dbReference>